<evidence type="ECO:0000256" key="2">
    <source>
        <dbReference type="SAM" id="Phobius"/>
    </source>
</evidence>
<dbReference type="RefSeq" id="WP_162443770.1">
    <property type="nucleotide sequence ID" value="NZ_CP048222.1"/>
</dbReference>
<proteinExistence type="predicted"/>
<feature type="transmembrane region" description="Helical" evidence="2">
    <location>
        <begin position="51"/>
        <end position="71"/>
    </location>
</feature>
<keyword evidence="2" id="KW-0472">Membrane</keyword>
<organism evidence="3 4">
    <name type="scientific">Rhodocytophaga rosea</name>
    <dbReference type="NCBI Taxonomy" id="2704465"/>
    <lineage>
        <taxon>Bacteria</taxon>
        <taxon>Pseudomonadati</taxon>
        <taxon>Bacteroidota</taxon>
        <taxon>Cytophagia</taxon>
        <taxon>Cytophagales</taxon>
        <taxon>Rhodocytophagaceae</taxon>
        <taxon>Rhodocytophaga</taxon>
    </lineage>
</organism>
<keyword evidence="4" id="KW-1185">Reference proteome</keyword>
<protein>
    <submittedName>
        <fullName evidence="3">Uncharacterized protein</fullName>
    </submittedName>
</protein>
<feature type="coiled-coil region" evidence="1">
    <location>
        <begin position="297"/>
        <end position="375"/>
    </location>
</feature>
<dbReference type="KEGG" id="rhoz:GXP67_14455"/>
<sequence length="387" mass="44309">MANQLMATANGTLMRMVITSGAAPQHKTTFYSFTTFLGPSLLPIHMNKLRFIVPLIIIQFITYTLFAQSLIHNFDGKKVISMGGYYSYFGASNNGSWLFPFMAYQHNLRLDKFQADGNSIILQLGTSITPNQNMDYDTSSNYTFMLPGYVNPFITFYTVQKIGNSGFTYHANLSNGLKLLPYSSVSDSTILKNSMLQYYIGFGTGIRYREYLDFNIQLNRIFHDITGHTKENFKDSHPGKKLHGGFVSMNMRVYPLNKNIPGGNLSLFTEIEWRSLGESYLNDKTLAFGFGGKYIIKEKTQWKKEQLERQIKKLIRDINKETEVSDTEKSTFNEKIKQIKDDLQILRNNLPSIEAQKIESNLENLERDLNKKPLQITDDTGNKESQK</sequence>
<keyword evidence="1" id="KW-0175">Coiled coil</keyword>
<keyword evidence="2" id="KW-0812">Transmembrane</keyword>
<dbReference type="EMBL" id="CP048222">
    <property type="protein sequence ID" value="QHT67748.1"/>
    <property type="molecule type" value="Genomic_DNA"/>
</dbReference>
<evidence type="ECO:0000313" key="3">
    <source>
        <dbReference type="EMBL" id="QHT67748.1"/>
    </source>
</evidence>
<accession>A0A6C0GIC5</accession>
<reference evidence="3 4" key="1">
    <citation type="submission" date="2020-01" db="EMBL/GenBank/DDBJ databases">
        <authorList>
            <person name="Kim M.K."/>
        </authorList>
    </citation>
    <scope>NUCLEOTIDE SEQUENCE [LARGE SCALE GENOMIC DNA]</scope>
    <source>
        <strain evidence="3 4">172606-1</strain>
    </source>
</reference>
<evidence type="ECO:0000256" key="1">
    <source>
        <dbReference type="SAM" id="Coils"/>
    </source>
</evidence>
<evidence type="ECO:0000313" key="4">
    <source>
        <dbReference type="Proteomes" id="UP000480178"/>
    </source>
</evidence>
<gene>
    <name evidence="3" type="ORF">GXP67_14455</name>
</gene>
<dbReference type="Proteomes" id="UP000480178">
    <property type="component" value="Chromosome"/>
</dbReference>
<dbReference type="AlphaFoldDB" id="A0A6C0GIC5"/>
<keyword evidence="2" id="KW-1133">Transmembrane helix</keyword>
<name>A0A6C0GIC5_9BACT</name>